<reference evidence="1 2" key="1">
    <citation type="journal article" date="2023" name="bioRxiv">
        <title>An intranuclear bacterial parasite of deep-sea mussels expresses apoptosis inhibitors acquired from its host.</title>
        <authorList>
            <person name="Gonzalez Porras M.A."/>
            <person name="Assie A."/>
            <person name="Tietjen M."/>
            <person name="Violette M."/>
            <person name="Kleiner M."/>
            <person name="Gruber-Vodicka H."/>
            <person name="Dubilier N."/>
            <person name="Leisch N."/>
        </authorList>
    </citation>
    <scope>NUCLEOTIDE SEQUENCE [LARGE SCALE GENOMIC DNA]</scope>
    <source>
        <strain evidence="1">IAP13</strain>
    </source>
</reference>
<sequence>MKKQTKAKYQTTDAMIIDLTEVHYKRLRESYLEGLINIDSENLAEKLLEFEWQLSATLDKNDRTNKNTKK</sequence>
<dbReference type="EMBL" id="JASXSV010000029">
    <property type="protein sequence ID" value="MDP0590074.1"/>
    <property type="molecule type" value="Genomic_DNA"/>
</dbReference>
<gene>
    <name evidence="1" type="ORF">QS748_13165</name>
</gene>
<dbReference type="Proteomes" id="UP001178148">
    <property type="component" value="Unassembled WGS sequence"/>
</dbReference>
<evidence type="ECO:0000313" key="2">
    <source>
        <dbReference type="Proteomes" id="UP001178148"/>
    </source>
</evidence>
<dbReference type="AlphaFoldDB" id="A0AA90NTF0"/>
<protein>
    <submittedName>
        <fullName evidence="1">Uncharacterized protein</fullName>
    </submittedName>
</protein>
<evidence type="ECO:0000313" key="1">
    <source>
        <dbReference type="EMBL" id="MDP0590074.1"/>
    </source>
</evidence>
<organism evidence="1 2">
    <name type="scientific">Candidatus Endonucleibacter bathymodioli</name>
    <dbReference type="NCBI Taxonomy" id="539814"/>
    <lineage>
        <taxon>Bacteria</taxon>
        <taxon>Pseudomonadati</taxon>
        <taxon>Pseudomonadota</taxon>
        <taxon>Gammaproteobacteria</taxon>
        <taxon>Oceanospirillales</taxon>
        <taxon>Endozoicomonadaceae</taxon>
        <taxon>Candidatus Endonucleibacter</taxon>
    </lineage>
</organism>
<proteinExistence type="predicted"/>
<keyword evidence="2" id="KW-1185">Reference proteome</keyword>
<accession>A0AA90NTF0</accession>
<comment type="caution">
    <text evidence="1">The sequence shown here is derived from an EMBL/GenBank/DDBJ whole genome shotgun (WGS) entry which is preliminary data.</text>
</comment>
<name>A0AA90NTF0_9GAMM</name>